<accession>A0ABP0FFZ0</accession>
<protein>
    <submittedName>
        <fullName evidence="1">Uncharacterized protein</fullName>
    </submittedName>
</protein>
<proteinExistence type="predicted"/>
<dbReference type="EMBL" id="CAWYQH010000046">
    <property type="protein sequence ID" value="CAK8678271.1"/>
    <property type="molecule type" value="Genomic_DNA"/>
</dbReference>
<comment type="caution">
    <text evidence="1">The sequence shown here is derived from an EMBL/GenBank/DDBJ whole genome shotgun (WGS) entry which is preliminary data.</text>
</comment>
<organism evidence="1 2">
    <name type="scientific">Clavelina lepadiformis</name>
    <name type="common">Light-bulb sea squirt</name>
    <name type="synonym">Ascidia lepadiformis</name>
    <dbReference type="NCBI Taxonomy" id="159417"/>
    <lineage>
        <taxon>Eukaryota</taxon>
        <taxon>Metazoa</taxon>
        <taxon>Chordata</taxon>
        <taxon>Tunicata</taxon>
        <taxon>Ascidiacea</taxon>
        <taxon>Aplousobranchia</taxon>
        <taxon>Clavelinidae</taxon>
        <taxon>Clavelina</taxon>
    </lineage>
</organism>
<sequence length="93" mass="10732">MLTSKKAFINSHSRNSDWYLIVLTPREKANDPLGGRDPQIKPTISIDVTVSHICLIFRNKTSVKELSLHSVFYFPCKSAHSVYVFFQQNRSYI</sequence>
<name>A0ABP0FFZ0_CLALP</name>
<evidence type="ECO:0000313" key="1">
    <source>
        <dbReference type="EMBL" id="CAK8678271.1"/>
    </source>
</evidence>
<reference evidence="1 2" key="1">
    <citation type="submission" date="2024-02" db="EMBL/GenBank/DDBJ databases">
        <authorList>
            <person name="Daric V."/>
            <person name="Darras S."/>
        </authorList>
    </citation>
    <scope>NUCLEOTIDE SEQUENCE [LARGE SCALE GENOMIC DNA]</scope>
</reference>
<keyword evidence="2" id="KW-1185">Reference proteome</keyword>
<dbReference type="Proteomes" id="UP001642483">
    <property type="component" value="Unassembled WGS sequence"/>
</dbReference>
<gene>
    <name evidence="1" type="ORF">CVLEPA_LOCUS8204</name>
</gene>
<evidence type="ECO:0000313" key="2">
    <source>
        <dbReference type="Proteomes" id="UP001642483"/>
    </source>
</evidence>